<comment type="caution">
    <text evidence="1">The sequence shown here is derived from an EMBL/GenBank/DDBJ whole genome shotgun (WGS) entry which is preliminary data.</text>
</comment>
<evidence type="ECO:0000313" key="1">
    <source>
        <dbReference type="EMBL" id="GAI87655.1"/>
    </source>
</evidence>
<reference evidence="1" key="1">
    <citation type="journal article" date="2014" name="Front. Microbiol.">
        <title>High frequency of phylogenetically diverse reductive dehalogenase-homologous genes in deep subseafloor sedimentary metagenomes.</title>
        <authorList>
            <person name="Kawai M."/>
            <person name="Futagami T."/>
            <person name="Toyoda A."/>
            <person name="Takaki Y."/>
            <person name="Nishi S."/>
            <person name="Hori S."/>
            <person name="Arai W."/>
            <person name="Tsubouchi T."/>
            <person name="Morono Y."/>
            <person name="Uchiyama I."/>
            <person name="Ito T."/>
            <person name="Fujiyama A."/>
            <person name="Inagaki F."/>
            <person name="Takami H."/>
        </authorList>
    </citation>
    <scope>NUCLEOTIDE SEQUENCE</scope>
    <source>
        <strain evidence="1">Expedition CK06-06</strain>
    </source>
</reference>
<proteinExistence type="predicted"/>
<gene>
    <name evidence="1" type="ORF">S12H4_13214</name>
</gene>
<name>X1TJA7_9ZZZZ</name>
<feature type="non-terminal residue" evidence="1">
    <location>
        <position position="1"/>
    </location>
</feature>
<dbReference type="AlphaFoldDB" id="X1TJA7"/>
<dbReference type="EMBL" id="BARW01006292">
    <property type="protein sequence ID" value="GAI87655.1"/>
    <property type="molecule type" value="Genomic_DNA"/>
</dbReference>
<sequence>DRVEIVNTTSSFEFVGRLELSARDREILLSAGLLNYTCKKANE</sequence>
<accession>X1TJA7</accession>
<organism evidence="1">
    <name type="scientific">marine sediment metagenome</name>
    <dbReference type="NCBI Taxonomy" id="412755"/>
    <lineage>
        <taxon>unclassified sequences</taxon>
        <taxon>metagenomes</taxon>
        <taxon>ecological metagenomes</taxon>
    </lineage>
</organism>
<protein>
    <submittedName>
        <fullName evidence="1">Uncharacterized protein</fullName>
    </submittedName>
</protein>